<sequence>MKNKFTLNIAAMLLISTNFYAQDGRIGINTPDPKTTLDVNGKTDASGNVLTMDKTGLQAPRLTRAELTAKGNTLYGADQKGALVYITDVSGGDTLDQRTNITTIGYYYFDGSIWNGLKNNTASYTPGDIKHSVKAADHDGWYLLDGRTVSSLPANAQLAANNLGFTVNIPDATNRVLKTKTSLETLGTTGGSNTLNIAQTNLPNINLSGSISGTAQANGDHSHAFSATTSLAGIHAHGPIAGTGFLLGGTTIGNNGTGNYQGNGLQSSWGGVGLGGATANAGNHTHTLSGTTANTGSHTHTVSGTTTVSTGGANTAMNNMQAYLVVNTFIYLGL</sequence>
<proteinExistence type="predicted"/>
<evidence type="ECO:0000313" key="4">
    <source>
        <dbReference type="Proteomes" id="UP000199469"/>
    </source>
</evidence>
<gene>
    <name evidence="3" type="ORF">SAMN05421841_3493</name>
</gene>
<dbReference type="Proteomes" id="UP000199469">
    <property type="component" value="Unassembled WGS sequence"/>
</dbReference>
<keyword evidence="4" id="KW-1185">Reference proteome</keyword>
<evidence type="ECO:0000313" key="3">
    <source>
        <dbReference type="EMBL" id="SEW47306.1"/>
    </source>
</evidence>
<protein>
    <recommendedName>
        <fullName evidence="5">Microcystin-dependent protein</fullName>
    </recommendedName>
</protein>
<dbReference type="EMBL" id="FOIU01000003">
    <property type="protein sequence ID" value="SEW47306.1"/>
    <property type="molecule type" value="Genomic_DNA"/>
</dbReference>
<keyword evidence="2" id="KW-0732">Signal</keyword>
<feature type="compositionally biased region" description="Low complexity" evidence="1">
    <location>
        <begin position="294"/>
        <end position="306"/>
    </location>
</feature>
<dbReference type="AlphaFoldDB" id="A0A1I0S046"/>
<dbReference type="STRING" id="356305.SAMN05421841_3493"/>
<feature type="signal peptide" evidence="2">
    <location>
        <begin position="1"/>
        <end position="21"/>
    </location>
</feature>
<organism evidence="3 4">
    <name type="scientific">Chryseobacterium wanjuense</name>
    <dbReference type="NCBI Taxonomy" id="356305"/>
    <lineage>
        <taxon>Bacteria</taxon>
        <taxon>Pseudomonadati</taxon>
        <taxon>Bacteroidota</taxon>
        <taxon>Flavobacteriia</taxon>
        <taxon>Flavobacteriales</taxon>
        <taxon>Weeksellaceae</taxon>
        <taxon>Chryseobacterium group</taxon>
        <taxon>Chryseobacterium</taxon>
    </lineage>
</organism>
<feature type="chain" id="PRO_5011784121" description="Microcystin-dependent protein" evidence="2">
    <location>
        <begin position="22"/>
        <end position="334"/>
    </location>
</feature>
<evidence type="ECO:0000256" key="1">
    <source>
        <dbReference type="SAM" id="MobiDB-lite"/>
    </source>
</evidence>
<evidence type="ECO:0008006" key="5">
    <source>
        <dbReference type="Google" id="ProtNLM"/>
    </source>
</evidence>
<reference evidence="4" key="1">
    <citation type="submission" date="2016-10" db="EMBL/GenBank/DDBJ databases">
        <authorList>
            <person name="Varghese N."/>
            <person name="Submissions S."/>
        </authorList>
    </citation>
    <scope>NUCLEOTIDE SEQUENCE [LARGE SCALE GENOMIC DNA]</scope>
    <source>
        <strain evidence="4">DSM 17724</strain>
    </source>
</reference>
<name>A0A1I0S046_9FLAO</name>
<dbReference type="OrthoDB" id="1159290at2"/>
<feature type="region of interest" description="Disordered" evidence="1">
    <location>
        <begin position="283"/>
        <end position="306"/>
    </location>
</feature>
<dbReference type="RefSeq" id="WP_089794876.1">
    <property type="nucleotide sequence ID" value="NZ_FOIU01000003.1"/>
</dbReference>
<evidence type="ECO:0000256" key="2">
    <source>
        <dbReference type="SAM" id="SignalP"/>
    </source>
</evidence>
<accession>A0A1I0S046</accession>
<feature type="compositionally biased region" description="Polar residues" evidence="1">
    <location>
        <begin position="283"/>
        <end position="293"/>
    </location>
</feature>